<accession>A0A6P8Z5V3</accession>
<reference evidence="3" key="1">
    <citation type="submission" date="2025-08" db="UniProtKB">
        <authorList>
            <consortium name="RefSeq"/>
        </authorList>
    </citation>
    <scope>IDENTIFICATION</scope>
    <source>
        <tissue evidence="3">Total insect</tissue>
    </source>
</reference>
<evidence type="ECO:0000313" key="2">
    <source>
        <dbReference type="Proteomes" id="UP000515158"/>
    </source>
</evidence>
<dbReference type="GeneID" id="117647708"/>
<dbReference type="Proteomes" id="UP000515158">
    <property type="component" value="Unplaced"/>
</dbReference>
<dbReference type="InParanoid" id="A0A6P8Z5V3"/>
<keyword evidence="2" id="KW-1185">Reference proteome</keyword>
<feature type="region of interest" description="Disordered" evidence="1">
    <location>
        <begin position="89"/>
        <end position="117"/>
    </location>
</feature>
<evidence type="ECO:0000256" key="1">
    <source>
        <dbReference type="SAM" id="MobiDB-lite"/>
    </source>
</evidence>
<dbReference type="AlphaFoldDB" id="A0A6P8Z5V3"/>
<name>A0A6P8Z5V3_THRPL</name>
<protein>
    <submittedName>
        <fullName evidence="3">Uncharacterized protein LOC117647708</fullName>
    </submittedName>
</protein>
<dbReference type="KEGG" id="tpal:117647708"/>
<dbReference type="RefSeq" id="XP_034245495.1">
    <property type="nucleotide sequence ID" value="XM_034389604.1"/>
</dbReference>
<proteinExistence type="predicted"/>
<gene>
    <name evidence="3" type="primary">LOC117647708</name>
</gene>
<organism evidence="3">
    <name type="scientific">Thrips palmi</name>
    <name type="common">Melon thrips</name>
    <dbReference type="NCBI Taxonomy" id="161013"/>
    <lineage>
        <taxon>Eukaryota</taxon>
        <taxon>Metazoa</taxon>
        <taxon>Ecdysozoa</taxon>
        <taxon>Arthropoda</taxon>
        <taxon>Hexapoda</taxon>
        <taxon>Insecta</taxon>
        <taxon>Pterygota</taxon>
        <taxon>Neoptera</taxon>
        <taxon>Paraneoptera</taxon>
        <taxon>Thysanoptera</taxon>
        <taxon>Terebrantia</taxon>
        <taxon>Thripoidea</taxon>
        <taxon>Thripidae</taxon>
        <taxon>Thrips</taxon>
    </lineage>
</organism>
<feature type="compositionally biased region" description="Polar residues" evidence="1">
    <location>
        <begin position="97"/>
        <end position="117"/>
    </location>
</feature>
<sequence length="117" mass="13026">MNNGRTQKKKPVESGTRVGKLATNLLYFCIVMAGMRPTEKQIDDFLRHAKDKSIEKQVYNFAMRYTALASARAVPDSARAIPSVPRKVLLPTPNMPPSLNANSHLSQYNAHGQKTQT</sequence>
<evidence type="ECO:0000313" key="3">
    <source>
        <dbReference type="RefSeq" id="XP_034245495.1"/>
    </source>
</evidence>